<dbReference type="Proteomes" id="UP001196413">
    <property type="component" value="Unassembled WGS sequence"/>
</dbReference>
<dbReference type="EMBL" id="JAHQIW010000662">
    <property type="protein sequence ID" value="KAJ1349421.1"/>
    <property type="molecule type" value="Genomic_DNA"/>
</dbReference>
<sequence length="205" mass="22945">MSADSGSKTASHDRAIAMEHYTCGTKCVNCERRHDHEIAIVLENNRAMSRHKEDIGHLLRIISFIGFVTKTPKGRVQDVRDFFKDDLVFSYGEKAHLAPALLEVYNFFEGIASDQKLVVMILWGSPSDIQDAISEHTKLLVNGVTSLVLTFNDHEDNYLLKLSSYGKVINLVVGSEGDEGWNSRSEASSHVVQAMLRKSCMSDDR</sequence>
<proteinExistence type="predicted"/>
<comment type="caution">
    <text evidence="1">The sequence shown here is derived from an EMBL/GenBank/DDBJ whole genome shotgun (WGS) entry which is preliminary data.</text>
</comment>
<name>A0AAD5QJQ5_PARTN</name>
<reference evidence="1" key="1">
    <citation type="submission" date="2021-06" db="EMBL/GenBank/DDBJ databases">
        <title>Parelaphostrongylus tenuis whole genome reference sequence.</title>
        <authorList>
            <person name="Garwood T.J."/>
            <person name="Larsen P.A."/>
            <person name="Fountain-Jones N.M."/>
            <person name="Garbe J.R."/>
            <person name="Macchietto M.G."/>
            <person name="Kania S.A."/>
            <person name="Gerhold R.W."/>
            <person name="Richards J.E."/>
            <person name="Wolf T.M."/>
        </authorList>
    </citation>
    <scope>NUCLEOTIDE SEQUENCE</scope>
    <source>
        <strain evidence="1">MNPRO001-30</strain>
        <tissue evidence="1">Meninges</tissue>
    </source>
</reference>
<protein>
    <submittedName>
        <fullName evidence="1">Uncharacterized protein</fullName>
    </submittedName>
</protein>
<organism evidence="1 2">
    <name type="scientific">Parelaphostrongylus tenuis</name>
    <name type="common">Meningeal worm</name>
    <dbReference type="NCBI Taxonomy" id="148309"/>
    <lineage>
        <taxon>Eukaryota</taxon>
        <taxon>Metazoa</taxon>
        <taxon>Ecdysozoa</taxon>
        <taxon>Nematoda</taxon>
        <taxon>Chromadorea</taxon>
        <taxon>Rhabditida</taxon>
        <taxon>Rhabditina</taxon>
        <taxon>Rhabditomorpha</taxon>
        <taxon>Strongyloidea</taxon>
        <taxon>Metastrongylidae</taxon>
        <taxon>Parelaphostrongylus</taxon>
    </lineage>
</organism>
<accession>A0AAD5QJQ5</accession>
<evidence type="ECO:0000313" key="1">
    <source>
        <dbReference type="EMBL" id="KAJ1349421.1"/>
    </source>
</evidence>
<keyword evidence="2" id="KW-1185">Reference proteome</keyword>
<gene>
    <name evidence="1" type="ORF">KIN20_004992</name>
</gene>
<evidence type="ECO:0000313" key="2">
    <source>
        <dbReference type="Proteomes" id="UP001196413"/>
    </source>
</evidence>
<dbReference type="AlphaFoldDB" id="A0AAD5QJQ5"/>